<reference evidence="4" key="3">
    <citation type="journal article" date="2023" name="Microbiol. Resour. Announc.">
        <title>Draft Genome Sequence of Granulicatella sp. Strain S8, Isolated from a Marine Fish, Seriola quinqueradiata.</title>
        <authorList>
            <person name="Lee M."/>
            <person name="Farooq A."/>
            <person name="Jeong J.B."/>
            <person name="Jung M.Y."/>
        </authorList>
    </citation>
    <scope>NUCLEOTIDE SEQUENCE</scope>
    <source>
        <strain evidence="4">S8</strain>
    </source>
</reference>
<name>A0ABT1WRD7_9LACT</name>
<evidence type="ECO:0000259" key="3">
    <source>
        <dbReference type="Pfam" id="PF05175"/>
    </source>
</evidence>
<accession>A0ABT1WRD7</accession>
<dbReference type="Proteomes" id="UP001059480">
    <property type="component" value="Unassembled WGS sequence"/>
</dbReference>
<dbReference type="InterPro" id="IPR029063">
    <property type="entry name" value="SAM-dependent_MTases_sf"/>
</dbReference>
<keyword evidence="2" id="KW-0808">Transferase</keyword>
<dbReference type="PANTHER" id="PTHR47816">
    <property type="entry name" value="RIBOSOMAL RNA SMALL SUBUNIT METHYLTRANSFERASE C"/>
    <property type="match status" value="1"/>
</dbReference>
<proteinExistence type="predicted"/>
<dbReference type="CDD" id="cd02440">
    <property type="entry name" value="AdoMet_MTases"/>
    <property type="match status" value="1"/>
</dbReference>
<dbReference type="RefSeq" id="WP_256945858.1">
    <property type="nucleotide sequence ID" value="NZ_JANHNZ010000012.1"/>
</dbReference>
<sequence>MTNHYYSKQPTTPSQPKHWTYTLRGHDFSFHSDSGVFSKHGVDFGSALLIESYDIPDHLAQTSLLDMGCGYGPIGLAYAYSYPHLSVEMVDVNERAVQLAKDNANLNRISNANIHESNLYQEVASKEFGVIISNPPIRAGKATVHQIIEEAHTHLRNQGQLVIVIQKKQGAPSAEKKMVEIFGNCDMIARDKGYWILVATKQA</sequence>
<dbReference type="GO" id="GO:0008168">
    <property type="term" value="F:methyltransferase activity"/>
    <property type="evidence" value="ECO:0007669"/>
    <property type="project" value="UniProtKB-KW"/>
</dbReference>
<dbReference type="SUPFAM" id="SSF53335">
    <property type="entry name" value="S-adenosyl-L-methionine-dependent methyltransferases"/>
    <property type="match status" value="1"/>
</dbReference>
<evidence type="ECO:0000313" key="5">
    <source>
        <dbReference type="Proteomes" id="UP001059480"/>
    </source>
</evidence>
<keyword evidence="1 4" id="KW-0489">Methyltransferase</keyword>
<dbReference type="Pfam" id="PF05175">
    <property type="entry name" value="MTS"/>
    <property type="match status" value="1"/>
</dbReference>
<dbReference type="Gene3D" id="3.40.50.150">
    <property type="entry name" value="Vaccinia Virus protein VP39"/>
    <property type="match status" value="1"/>
</dbReference>
<dbReference type="EMBL" id="JANHNZ010000012">
    <property type="protein sequence ID" value="MCQ9210709.1"/>
    <property type="molecule type" value="Genomic_DNA"/>
</dbReference>
<protein>
    <submittedName>
        <fullName evidence="4">Class I SAM-dependent methyltransferase</fullName>
    </submittedName>
</protein>
<evidence type="ECO:0000256" key="2">
    <source>
        <dbReference type="ARBA" id="ARBA00022679"/>
    </source>
</evidence>
<keyword evidence="5" id="KW-1185">Reference proteome</keyword>
<dbReference type="GO" id="GO:0032259">
    <property type="term" value="P:methylation"/>
    <property type="evidence" value="ECO:0007669"/>
    <property type="project" value="UniProtKB-KW"/>
</dbReference>
<dbReference type="PANTHER" id="PTHR47816:SF4">
    <property type="entry name" value="RIBOSOMAL RNA SMALL SUBUNIT METHYLTRANSFERASE C"/>
    <property type="match status" value="1"/>
</dbReference>
<feature type="domain" description="Methyltransferase small" evidence="3">
    <location>
        <begin position="28"/>
        <end position="197"/>
    </location>
</feature>
<reference evidence="4" key="2">
    <citation type="journal article" date="2023" name="Curr. Microbiol.">
        <title>Granulicatella seriolae sp. nov., a Novel Facultative Anaerobe Isolated from Yellowtail Marine Fish.</title>
        <authorList>
            <person name="Lee M."/>
            <person name="Choi Y.J."/>
            <person name="Farooq A."/>
            <person name="Jeong J.B."/>
            <person name="Jung M.Y."/>
        </authorList>
    </citation>
    <scope>NUCLEOTIDE SEQUENCE</scope>
    <source>
        <strain evidence="4">S8</strain>
    </source>
</reference>
<organism evidence="4 5">
    <name type="scientific">Granulicatella seriolae</name>
    <dbReference type="NCBI Taxonomy" id="2967226"/>
    <lineage>
        <taxon>Bacteria</taxon>
        <taxon>Bacillati</taxon>
        <taxon>Bacillota</taxon>
        <taxon>Bacilli</taxon>
        <taxon>Lactobacillales</taxon>
        <taxon>Carnobacteriaceae</taxon>
        <taxon>Granulicatella</taxon>
    </lineage>
</organism>
<dbReference type="InterPro" id="IPR007848">
    <property type="entry name" value="Small_mtfrase_dom"/>
</dbReference>
<evidence type="ECO:0000256" key="1">
    <source>
        <dbReference type="ARBA" id="ARBA00022603"/>
    </source>
</evidence>
<evidence type="ECO:0000313" key="4">
    <source>
        <dbReference type="EMBL" id="MCQ9210709.1"/>
    </source>
</evidence>
<gene>
    <name evidence="4" type="ORF">NPA36_09140</name>
</gene>
<reference evidence="4" key="1">
    <citation type="submission" date="2022-07" db="EMBL/GenBank/DDBJ databases">
        <authorList>
            <person name="Jung M.-Y."/>
            <person name="Lee M."/>
        </authorList>
    </citation>
    <scope>NUCLEOTIDE SEQUENCE</scope>
    <source>
        <strain evidence="4">S8</strain>
    </source>
</reference>
<comment type="caution">
    <text evidence="4">The sequence shown here is derived from an EMBL/GenBank/DDBJ whole genome shotgun (WGS) entry which is preliminary data.</text>
</comment>
<dbReference type="InterPro" id="IPR046977">
    <property type="entry name" value="RsmC/RlmG"/>
</dbReference>